<name>A0A2M8EPB3_9BACT</name>
<dbReference type="InterPro" id="IPR022813">
    <property type="entry name" value="SecD/SecF_arch_bac"/>
</dbReference>
<evidence type="ECO:0000259" key="11">
    <source>
        <dbReference type="PROSITE" id="PS50198"/>
    </source>
</evidence>
<keyword evidence="4 9" id="KW-0812">Transmembrane</keyword>
<dbReference type="PROSITE" id="PS50198">
    <property type="entry name" value="PPIC_PPIASE_2"/>
    <property type="match status" value="2"/>
</dbReference>
<dbReference type="NCBIfam" id="TIGR00916">
    <property type="entry name" value="2A0604s01"/>
    <property type="match status" value="1"/>
</dbReference>
<dbReference type="GO" id="GO:0003755">
    <property type="term" value="F:peptidyl-prolyl cis-trans isomerase activity"/>
    <property type="evidence" value="ECO:0007669"/>
    <property type="project" value="UniProtKB-KW"/>
</dbReference>
<dbReference type="Pfam" id="PF00639">
    <property type="entry name" value="Rotamase"/>
    <property type="match status" value="1"/>
</dbReference>
<feature type="transmembrane region" description="Helical" evidence="9">
    <location>
        <begin position="532"/>
        <end position="552"/>
    </location>
</feature>
<dbReference type="EMBL" id="PFSI01000032">
    <property type="protein sequence ID" value="PJC24579.1"/>
    <property type="molecule type" value="Genomic_DNA"/>
</dbReference>
<feature type="domain" description="PpiC" evidence="11">
    <location>
        <begin position="147"/>
        <end position="224"/>
    </location>
</feature>
<dbReference type="InterPro" id="IPR005791">
    <property type="entry name" value="SecD"/>
</dbReference>
<gene>
    <name evidence="9 12" type="primary">secD</name>
    <name evidence="12" type="ORF">CO057_02100</name>
</gene>
<sequence>MKQRKAKSRKGIHTSVILILLVFIFTVSVAYPTAWNAAASAIDNVTGIRLQLNEEPYKLGLDLQGGVHLAYEADMSQIPEADRSSALEGVRDVIERRVNAYGVSEPLVQTNINDGHYRVIIELAGIFDIDEAVKLIGETPILEFKVPNQIDPSELELTDEQAVEIKTAQEKERADALKVLDKALAGDDFGDLAKEYSIDSKTYMNNGYVGFVDDSSDMYAGLIDEIETKGYQYGVVDGLYEYDSTMNVINYLSSDIEETVDLSHIIICHNESVECYNDRSREEAIALITSIREEVTASSFADLAIEYSEDSVAADGGSLGEVAKGMMVSEFEDAYSAMADGEISGIVETKFGYHLIYRQDTRENNIYEFARIEMPWTTESDVLQVDLWENTGLSGKQVSSAAVAFDQNTNVPYVVLNFNDEGASLFADLTDQYVGEVIGIFLDGEAISTPVVQEAIYGGQASITGSFNIREAKLLAQRLNAGALPVPIEMLSQQTVGPTLGHVSLQKSIGAAIIGLILLAIFMVLYYRLSGLLAVIALIIYTAINLALYKWLGVTMTLAGIAGFILSLGMAVDANVLIFERLKEELASGRDLPTAIDEGFRRAWTSIRDGNITTLIAAAVLFTMSTSFIKGFALTLALGILVSMGTAILVTRVFLKWSSLWAPLKNIWLYGGKKENRQ</sequence>
<evidence type="ECO:0000313" key="12">
    <source>
        <dbReference type="EMBL" id="PJC24579.1"/>
    </source>
</evidence>
<dbReference type="Pfam" id="PF22599">
    <property type="entry name" value="SecDF_P1_head"/>
    <property type="match status" value="1"/>
</dbReference>
<dbReference type="GO" id="GO:0065002">
    <property type="term" value="P:intracellular protein transmembrane transport"/>
    <property type="evidence" value="ECO:0007669"/>
    <property type="project" value="UniProtKB-UniRule"/>
</dbReference>
<dbReference type="Gene3D" id="3.10.50.40">
    <property type="match status" value="2"/>
</dbReference>
<evidence type="ECO:0000256" key="5">
    <source>
        <dbReference type="ARBA" id="ARBA00022927"/>
    </source>
</evidence>
<comment type="caution">
    <text evidence="12">The sequence shown here is derived from an EMBL/GenBank/DDBJ whole genome shotgun (WGS) entry which is preliminary data.</text>
</comment>
<evidence type="ECO:0000256" key="8">
    <source>
        <dbReference type="ARBA" id="ARBA00023136"/>
    </source>
</evidence>
<dbReference type="HAMAP" id="MF_01463_B">
    <property type="entry name" value="SecD_B"/>
    <property type="match status" value="1"/>
</dbReference>
<dbReference type="SUPFAM" id="SSF54534">
    <property type="entry name" value="FKBP-like"/>
    <property type="match status" value="2"/>
</dbReference>
<feature type="transmembrane region" description="Helical" evidence="9">
    <location>
        <begin position="558"/>
        <end position="579"/>
    </location>
</feature>
<dbReference type="Gene3D" id="1.20.1640.10">
    <property type="entry name" value="Multidrug efflux transporter AcrB transmembrane domain"/>
    <property type="match status" value="1"/>
</dbReference>
<dbReference type="SUPFAM" id="SSF82866">
    <property type="entry name" value="Multidrug efflux transporter AcrB transmembrane domain"/>
    <property type="match status" value="1"/>
</dbReference>
<comment type="caution">
    <text evidence="9">Lacks conserved residue(s) required for the propagation of feature annotation.</text>
</comment>
<keyword evidence="10" id="KW-0697">Rotamase</keyword>
<feature type="transmembrane region" description="Helical" evidence="9">
    <location>
        <begin position="509"/>
        <end position="527"/>
    </location>
</feature>
<dbReference type="InterPro" id="IPR000297">
    <property type="entry name" value="PPIase_PpiC"/>
</dbReference>
<dbReference type="GO" id="GO:0015450">
    <property type="term" value="F:protein-transporting ATPase activity"/>
    <property type="evidence" value="ECO:0007669"/>
    <property type="project" value="InterPro"/>
</dbReference>
<dbReference type="FunFam" id="1.20.1640.10:FF:000004">
    <property type="entry name" value="Protein translocase subunit SecD"/>
    <property type="match status" value="1"/>
</dbReference>
<dbReference type="InterPro" id="IPR001036">
    <property type="entry name" value="Acrflvin-R"/>
</dbReference>
<protein>
    <recommendedName>
        <fullName evidence="9">Protein translocase subunit SecD</fullName>
    </recommendedName>
</protein>
<evidence type="ECO:0000256" key="2">
    <source>
        <dbReference type="ARBA" id="ARBA00022448"/>
    </source>
</evidence>
<feature type="transmembrane region" description="Helical" evidence="9">
    <location>
        <begin position="610"/>
        <end position="629"/>
    </location>
</feature>
<comment type="subcellular location">
    <subcellularLocation>
        <location evidence="1 9">Cell membrane</location>
        <topology evidence="1 9">Multi-pass membrane protein</topology>
    </subcellularLocation>
</comment>
<proteinExistence type="inferred from homology"/>
<keyword evidence="10" id="KW-0413">Isomerase</keyword>
<organism evidence="12 13">
    <name type="scientific">Candidatus Uhrbacteria bacterium CG_4_9_14_0_2_um_filter_41_50</name>
    <dbReference type="NCBI Taxonomy" id="1975031"/>
    <lineage>
        <taxon>Bacteria</taxon>
        <taxon>Candidatus Uhriibacteriota</taxon>
    </lineage>
</organism>
<keyword evidence="3 9" id="KW-1003">Cell membrane</keyword>
<reference evidence="13" key="1">
    <citation type="submission" date="2017-09" db="EMBL/GenBank/DDBJ databases">
        <title>Depth-based differentiation of microbial function through sediment-hosted aquifers and enrichment of novel symbionts in the deep terrestrial subsurface.</title>
        <authorList>
            <person name="Probst A.J."/>
            <person name="Ladd B."/>
            <person name="Jarett J.K."/>
            <person name="Geller-Mcgrath D.E."/>
            <person name="Sieber C.M.K."/>
            <person name="Emerson J.B."/>
            <person name="Anantharaman K."/>
            <person name="Thomas B.C."/>
            <person name="Malmstrom R."/>
            <person name="Stieglmeier M."/>
            <person name="Klingl A."/>
            <person name="Woyke T."/>
            <person name="Ryan C.M."/>
            <person name="Banfield J.F."/>
        </authorList>
    </citation>
    <scope>NUCLEOTIDE SEQUENCE [LARGE SCALE GENOMIC DNA]</scope>
</reference>
<keyword evidence="5 9" id="KW-0653">Protein transport</keyword>
<feature type="domain" description="PpiC" evidence="11">
    <location>
        <begin position="257"/>
        <end position="360"/>
    </location>
</feature>
<evidence type="ECO:0000256" key="6">
    <source>
        <dbReference type="ARBA" id="ARBA00022989"/>
    </source>
</evidence>
<dbReference type="Pfam" id="PF21760">
    <property type="entry name" value="SecD_1st"/>
    <property type="match status" value="1"/>
</dbReference>
<dbReference type="Gene3D" id="3.30.70.3400">
    <property type="match status" value="1"/>
</dbReference>
<dbReference type="NCBIfam" id="TIGR01129">
    <property type="entry name" value="secD"/>
    <property type="match status" value="1"/>
</dbReference>
<dbReference type="GO" id="GO:0005886">
    <property type="term" value="C:plasma membrane"/>
    <property type="evidence" value="ECO:0007669"/>
    <property type="project" value="UniProtKB-SubCell"/>
</dbReference>
<dbReference type="PANTHER" id="PTHR30081:SF1">
    <property type="entry name" value="PROTEIN TRANSLOCASE SUBUNIT SECD"/>
    <property type="match status" value="1"/>
</dbReference>
<comment type="function">
    <text evidence="9">Part of the Sec protein translocase complex. Interacts with the SecYEG preprotein conducting channel. SecDF uses the proton motive force (PMF) to complete protein translocation after the ATP-dependent function of SecA.</text>
</comment>
<evidence type="ECO:0000256" key="7">
    <source>
        <dbReference type="ARBA" id="ARBA00023010"/>
    </source>
</evidence>
<dbReference type="GO" id="GO:0043952">
    <property type="term" value="P:protein transport by the Sec complex"/>
    <property type="evidence" value="ECO:0007669"/>
    <property type="project" value="UniProtKB-UniRule"/>
</dbReference>
<evidence type="ECO:0000256" key="4">
    <source>
        <dbReference type="ARBA" id="ARBA00022692"/>
    </source>
</evidence>
<keyword evidence="8 9" id="KW-0472">Membrane</keyword>
<comment type="similarity">
    <text evidence="9">Belongs to the SecD/SecF family. SecD subfamily.</text>
</comment>
<evidence type="ECO:0000256" key="10">
    <source>
        <dbReference type="PROSITE-ProRule" id="PRU00278"/>
    </source>
</evidence>
<dbReference type="InterPro" id="IPR048634">
    <property type="entry name" value="SecD_SecF_C"/>
</dbReference>
<dbReference type="Proteomes" id="UP000230251">
    <property type="component" value="Unassembled WGS sequence"/>
</dbReference>
<evidence type="ECO:0000256" key="1">
    <source>
        <dbReference type="ARBA" id="ARBA00004651"/>
    </source>
</evidence>
<dbReference type="PANTHER" id="PTHR30081">
    <property type="entry name" value="PROTEIN-EXPORT MEMBRANE PROTEIN SEC"/>
    <property type="match status" value="1"/>
</dbReference>
<keyword evidence="2 9" id="KW-0813">Transport</keyword>
<feature type="transmembrane region" description="Helical" evidence="9">
    <location>
        <begin position="635"/>
        <end position="655"/>
    </location>
</feature>
<dbReference type="InterPro" id="IPR048631">
    <property type="entry name" value="SecD_1st"/>
</dbReference>
<dbReference type="InterPro" id="IPR055344">
    <property type="entry name" value="SecD_SecF_C_bact"/>
</dbReference>
<keyword evidence="7 9" id="KW-0811">Translocation</keyword>
<comment type="subunit">
    <text evidence="9">Forms a complex with SecF. Part of the essential Sec protein translocation apparatus which comprises SecA, SecYEG and auxiliary proteins SecDF. Other proteins may also be involved.</text>
</comment>
<keyword evidence="6 9" id="KW-1133">Transmembrane helix</keyword>
<accession>A0A2M8EPB3</accession>
<dbReference type="InterPro" id="IPR046357">
    <property type="entry name" value="PPIase_dom_sf"/>
</dbReference>
<dbReference type="PRINTS" id="PR00702">
    <property type="entry name" value="ACRIFLAVINRP"/>
</dbReference>
<dbReference type="Gene3D" id="3.30.1360.200">
    <property type="match status" value="1"/>
</dbReference>
<dbReference type="Pfam" id="PF02355">
    <property type="entry name" value="SecD_SecF_C"/>
    <property type="match status" value="1"/>
</dbReference>
<evidence type="ECO:0000256" key="9">
    <source>
        <dbReference type="HAMAP-Rule" id="MF_01463"/>
    </source>
</evidence>
<dbReference type="GO" id="GO:0006605">
    <property type="term" value="P:protein targeting"/>
    <property type="evidence" value="ECO:0007669"/>
    <property type="project" value="UniProtKB-UniRule"/>
</dbReference>
<dbReference type="AlphaFoldDB" id="A0A2M8EPB3"/>
<dbReference type="InterPro" id="IPR054384">
    <property type="entry name" value="SecDF_P1_head"/>
</dbReference>
<evidence type="ECO:0000256" key="3">
    <source>
        <dbReference type="ARBA" id="ARBA00022475"/>
    </source>
</evidence>
<evidence type="ECO:0000313" key="13">
    <source>
        <dbReference type="Proteomes" id="UP000230251"/>
    </source>
</evidence>